<accession>A0A8H4W6L5</accession>
<dbReference type="AlphaFoldDB" id="A0A8H4W6L5"/>
<dbReference type="OrthoDB" id="2157530at2759"/>
<dbReference type="Proteomes" id="UP000566819">
    <property type="component" value="Unassembled WGS sequence"/>
</dbReference>
<evidence type="ECO:0000313" key="1">
    <source>
        <dbReference type="EMBL" id="KAF4635772.1"/>
    </source>
</evidence>
<keyword evidence="2" id="KW-1185">Reference proteome</keyword>
<sequence length="147" mass="16113">MGLAPPTGQDGDVICILAGGEVPHVLRAIEDGYYKMIGEWANVEISISNYLLQFNVCLVRLIWRAVTDDLKQGDTGGNFTLDPNVHFTWQHDARLTPLVPTTTALTYFSNYNNFGTLNGTHPSEGLTFNLGFDTFSATLAQNFSGPN</sequence>
<gene>
    <name evidence="1" type="ORF">G7Y89_g2324</name>
</gene>
<evidence type="ECO:0000313" key="2">
    <source>
        <dbReference type="Proteomes" id="UP000566819"/>
    </source>
</evidence>
<reference evidence="1 2" key="1">
    <citation type="submission" date="2020-03" db="EMBL/GenBank/DDBJ databases">
        <title>Draft Genome Sequence of Cudoniella acicularis.</title>
        <authorList>
            <person name="Buettner E."/>
            <person name="Kellner H."/>
        </authorList>
    </citation>
    <scope>NUCLEOTIDE SEQUENCE [LARGE SCALE GENOMIC DNA]</scope>
    <source>
        <strain evidence="1 2">DSM 108380</strain>
    </source>
</reference>
<proteinExistence type="predicted"/>
<name>A0A8H4W6L5_9HELO</name>
<organism evidence="1 2">
    <name type="scientific">Cudoniella acicularis</name>
    <dbReference type="NCBI Taxonomy" id="354080"/>
    <lineage>
        <taxon>Eukaryota</taxon>
        <taxon>Fungi</taxon>
        <taxon>Dikarya</taxon>
        <taxon>Ascomycota</taxon>
        <taxon>Pezizomycotina</taxon>
        <taxon>Leotiomycetes</taxon>
        <taxon>Helotiales</taxon>
        <taxon>Tricladiaceae</taxon>
        <taxon>Cudoniella</taxon>
    </lineage>
</organism>
<dbReference type="Pfam" id="PF14269">
    <property type="entry name" value="Arylsulfotran_2"/>
    <property type="match status" value="1"/>
</dbReference>
<comment type="caution">
    <text evidence="1">The sequence shown here is derived from an EMBL/GenBank/DDBJ whole genome shotgun (WGS) entry which is preliminary data.</text>
</comment>
<dbReference type="InterPro" id="IPR039535">
    <property type="entry name" value="ASST-like"/>
</dbReference>
<protein>
    <submittedName>
        <fullName evidence="1">Uncharacterized protein</fullName>
    </submittedName>
</protein>
<dbReference type="EMBL" id="JAAMPI010000100">
    <property type="protein sequence ID" value="KAF4635772.1"/>
    <property type="molecule type" value="Genomic_DNA"/>
</dbReference>